<organism evidence="4 6">
    <name type="scientific">Leyella lascolaii</name>
    <dbReference type="NCBI Taxonomy" id="1776379"/>
    <lineage>
        <taxon>Bacteria</taxon>
        <taxon>Pseudomonadati</taxon>
        <taxon>Bacteroidota</taxon>
        <taxon>Bacteroidia</taxon>
        <taxon>Bacteroidales</taxon>
        <taxon>Prevotellaceae</taxon>
        <taxon>Leyella</taxon>
    </lineage>
</organism>
<sequence length="230" mass="25363">MKFTEYCLSFVVITFLITSLTSCEADNMDAPDCHLTGKIVYKGQPIGVECESGSDNSVTTTMIELWQDGFGASSAQRVNVAQNGSFSTYVYAGKCRLITKKGVGPWLDGDTVSVNVKGNTNIEYEVTPYFTVSNEHYSLSADSILTVRFSVEKIVPDAIIKNAGLVINNTKFVDLTYNRTSIKNTPQPGELTYTIDLRSLKENIHLYARVFVIAEGADAAAYSVEPYMIW</sequence>
<name>A0AAW7JFJ7_9BACT</name>
<dbReference type="EMBL" id="JAUEIF010000001">
    <property type="protein sequence ID" value="MDN0024060.1"/>
    <property type="molecule type" value="Genomic_DNA"/>
</dbReference>
<reference evidence="4" key="2">
    <citation type="submission" date="2023-08" db="EMBL/GenBank/DDBJ databases">
        <title>Identification and characterization of horizontal gene transfer across gut microbiota members of farm animals based on homology search.</title>
        <authorList>
            <person name="Schwarzerova J."/>
            <person name="Nykrynova M."/>
            <person name="Jureckova K."/>
            <person name="Cejkova D."/>
            <person name="Rychlik I."/>
        </authorList>
    </citation>
    <scope>NUCLEOTIDE SEQUENCE</scope>
    <source>
        <strain evidence="4">ET15</strain>
        <strain evidence="3">ET37</strain>
    </source>
</reference>
<evidence type="ECO:0000313" key="3">
    <source>
        <dbReference type="EMBL" id="MDN0021564.1"/>
    </source>
</evidence>
<protein>
    <submittedName>
        <fullName evidence="4">DUF3823 domain-containing protein</fullName>
    </submittedName>
</protein>
<evidence type="ECO:0000313" key="4">
    <source>
        <dbReference type="EMBL" id="MDN0024060.1"/>
    </source>
</evidence>
<dbReference type="Pfam" id="PF18003">
    <property type="entry name" value="DUF3823_C"/>
    <property type="match status" value="1"/>
</dbReference>
<comment type="caution">
    <text evidence="4">The sequence shown here is derived from an EMBL/GenBank/DDBJ whole genome shotgun (WGS) entry which is preliminary data.</text>
</comment>
<proteinExistence type="predicted"/>
<dbReference type="Proteomes" id="UP001167831">
    <property type="component" value="Unassembled WGS sequence"/>
</dbReference>
<dbReference type="InterPro" id="IPR024278">
    <property type="entry name" value="DUF3823_N"/>
</dbReference>
<reference evidence="4" key="1">
    <citation type="submission" date="2023-06" db="EMBL/GenBank/DDBJ databases">
        <authorList>
            <person name="Zeman M."/>
            <person name="Kubasova T."/>
            <person name="Jahodarova E."/>
            <person name="Nykrynova M."/>
            <person name="Rychlik I."/>
        </authorList>
    </citation>
    <scope>NUCLEOTIDE SEQUENCE</scope>
    <source>
        <strain evidence="4">ET15</strain>
        <strain evidence="3">ET37</strain>
    </source>
</reference>
<accession>A0AAW7JFJ7</accession>
<gene>
    <name evidence="3" type="ORF">QVN81_00790</name>
    <name evidence="4" type="ORF">QVN84_00780</name>
</gene>
<dbReference type="InterPro" id="IPR041186">
    <property type="entry name" value="DUF3823_C"/>
</dbReference>
<keyword evidence="5" id="KW-1185">Reference proteome</keyword>
<evidence type="ECO:0000259" key="1">
    <source>
        <dbReference type="Pfam" id="PF12866"/>
    </source>
</evidence>
<dbReference type="Gene3D" id="2.60.40.1120">
    <property type="entry name" value="Carboxypeptidase-like, regulatory domain"/>
    <property type="match status" value="1"/>
</dbReference>
<dbReference type="Proteomes" id="UP001168478">
    <property type="component" value="Unassembled WGS sequence"/>
</dbReference>
<feature type="domain" description="DUF3823" evidence="1">
    <location>
        <begin position="34"/>
        <end position="127"/>
    </location>
</feature>
<evidence type="ECO:0000313" key="5">
    <source>
        <dbReference type="Proteomes" id="UP001167831"/>
    </source>
</evidence>
<evidence type="ECO:0000313" key="6">
    <source>
        <dbReference type="Proteomes" id="UP001168478"/>
    </source>
</evidence>
<dbReference type="RefSeq" id="WP_289824391.1">
    <property type="nucleotide sequence ID" value="NZ_JAUEIE010000001.1"/>
</dbReference>
<dbReference type="PROSITE" id="PS51257">
    <property type="entry name" value="PROKAR_LIPOPROTEIN"/>
    <property type="match status" value="1"/>
</dbReference>
<feature type="domain" description="DUF3823" evidence="2">
    <location>
        <begin position="130"/>
        <end position="223"/>
    </location>
</feature>
<dbReference type="Gene3D" id="2.60.40.2060">
    <property type="match status" value="1"/>
</dbReference>
<evidence type="ECO:0000259" key="2">
    <source>
        <dbReference type="Pfam" id="PF18003"/>
    </source>
</evidence>
<dbReference type="AlphaFoldDB" id="A0AAW7JFJ7"/>
<dbReference type="EMBL" id="JAUEIE010000001">
    <property type="protein sequence ID" value="MDN0021564.1"/>
    <property type="molecule type" value="Genomic_DNA"/>
</dbReference>
<dbReference type="Pfam" id="PF12866">
    <property type="entry name" value="DUF3823"/>
    <property type="match status" value="1"/>
</dbReference>